<dbReference type="FunFam" id="1.10.3810.10:FF:000001">
    <property type="entry name" value="Penicillin-binding protein 1A"/>
    <property type="match status" value="1"/>
</dbReference>
<evidence type="ECO:0000313" key="21">
    <source>
        <dbReference type="Proteomes" id="UP000177763"/>
    </source>
</evidence>
<keyword evidence="14" id="KW-0961">Cell wall biogenesis/degradation</keyword>
<keyword evidence="4" id="KW-1003">Cell membrane</keyword>
<keyword evidence="9" id="KW-0378">Hydrolase</keyword>
<dbReference type="InterPro" id="IPR050396">
    <property type="entry name" value="Glycosyltr_51/Transpeptidase"/>
</dbReference>
<dbReference type="PANTHER" id="PTHR32282">
    <property type="entry name" value="BINDING PROTEIN TRANSPEPTIDASE, PUTATIVE-RELATED"/>
    <property type="match status" value="1"/>
</dbReference>
<dbReference type="InterPro" id="IPR001460">
    <property type="entry name" value="PCN-bd_Tpept"/>
</dbReference>
<dbReference type="SUPFAM" id="SSF53955">
    <property type="entry name" value="Lysozyme-like"/>
    <property type="match status" value="1"/>
</dbReference>
<comment type="caution">
    <text evidence="20">The sequence shown here is derived from an EMBL/GenBank/DDBJ whole genome shotgun (WGS) entry which is preliminary data.</text>
</comment>
<reference evidence="20 21" key="1">
    <citation type="journal article" date="2016" name="Nat. Commun.">
        <title>Thousands of microbial genomes shed light on interconnected biogeochemical processes in an aquifer system.</title>
        <authorList>
            <person name="Anantharaman K."/>
            <person name="Brown C.T."/>
            <person name="Hug L.A."/>
            <person name="Sharon I."/>
            <person name="Castelle C.J."/>
            <person name="Probst A.J."/>
            <person name="Thomas B.C."/>
            <person name="Singh A."/>
            <person name="Wilkins M.J."/>
            <person name="Karaoz U."/>
            <person name="Brodie E.L."/>
            <person name="Williams K.H."/>
            <person name="Hubbard S.S."/>
            <person name="Banfield J.F."/>
        </authorList>
    </citation>
    <scope>NUCLEOTIDE SEQUENCE [LARGE SCALE GENOMIC DNA]</scope>
</reference>
<dbReference type="InterPro" id="IPR001264">
    <property type="entry name" value="Glyco_trans_51"/>
</dbReference>
<evidence type="ECO:0000256" key="5">
    <source>
        <dbReference type="ARBA" id="ARBA00022645"/>
    </source>
</evidence>
<dbReference type="Proteomes" id="UP000177763">
    <property type="component" value="Unassembled WGS sequence"/>
</dbReference>
<keyword evidence="11" id="KW-0573">Peptidoglycan synthesis</keyword>
<dbReference type="STRING" id="1802630.A3H26_01880"/>
<dbReference type="EMBL" id="MEVN01000040">
    <property type="protein sequence ID" value="OGC56321.1"/>
    <property type="molecule type" value="Genomic_DNA"/>
</dbReference>
<comment type="catalytic activity">
    <reaction evidence="15">
        <text>Preferential cleavage: (Ac)2-L-Lys-D-Ala-|-D-Ala. Also transpeptidation of peptidyl-alanyl moieties that are N-acyl substituents of D-alanine.</text>
        <dbReference type="EC" id="3.4.16.4"/>
    </reaction>
</comment>
<evidence type="ECO:0000256" key="15">
    <source>
        <dbReference type="ARBA" id="ARBA00034000"/>
    </source>
</evidence>
<evidence type="ECO:0000256" key="17">
    <source>
        <dbReference type="SAM" id="Phobius"/>
    </source>
</evidence>
<dbReference type="GO" id="GO:0030288">
    <property type="term" value="C:outer membrane-bounded periplasmic space"/>
    <property type="evidence" value="ECO:0007669"/>
    <property type="project" value="TreeGrafter"/>
</dbReference>
<evidence type="ECO:0000256" key="10">
    <source>
        <dbReference type="ARBA" id="ARBA00022960"/>
    </source>
</evidence>
<feature type="transmembrane region" description="Helical" evidence="17">
    <location>
        <begin position="122"/>
        <end position="145"/>
    </location>
</feature>
<evidence type="ECO:0000256" key="9">
    <source>
        <dbReference type="ARBA" id="ARBA00022801"/>
    </source>
</evidence>
<dbReference type="SUPFAM" id="SSF56601">
    <property type="entry name" value="beta-lactamase/transpeptidase-like"/>
    <property type="match status" value="1"/>
</dbReference>
<evidence type="ECO:0000259" key="18">
    <source>
        <dbReference type="Pfam" id="PF00905"/>
    </source>
</evidence>
<feature type="domain" description="Penicillin-binding protein transpeptidase" evidence="18">
    <location>
        <begin position="435"/>
        <end position="712"/>
    </location>
</feature>
<sequence length="772" mass="86430">MGKNKDKRQNILRDFIVNFFAKSAGLVSFLGYSALYPFEVLRNKFSSIFYIILNSVKALIKICVEVTRRIYNFSKRIAEKYRSRRKLIEVHKVSTKKKKRKFTSIAQLGLKKVRVLLKKRQIHFVTGIIFSFIFVYIPLSAYSWYRNLPQPILLSQITNRSTKILDRKGRLLYEIYVDRKYDPVLLTDIPKNVIDSTLAIEDSEFYTHKGVRPLSIIRAAKATFFDSSVQGGSTITQQLVKNVLLSPERTVSRKVKEIFLALLVETQYSKNEILELYLNNIAYGGTSWGIQSASKKYFDKDVRDLNLAEASFLAGLPSSPSVNSPFSGNLEISKQRQRLVLDRMVKLGYITRLDADEASNAELTFASQKSYIRAPHFVNYVKTQLYEKYGQHLVDFGGLTVTTTLDLDVQEKAQEIVTNGVKESADLNISNGASAIIDVRSGGILGYVGSVDYFSENGGAFDVVTASRQAGSAAKPITYALAFEKGLTPASFIDDSPITFQSYGQTYTPVNYDGKFHGVVSLRQALANSYNIPAVKLVKNLGVENMVALANKMGLKNWKFDSSYGLSVTLGGKEVRLLDLTNVYATLARSGVYRDVTSFISIKDANGFEIYNKNDQKEERAISDGISYLVTNILSDNYARSGAFGFNNSLNIPKHTVAVKTGTTDAKRDNYTFGYTPSYVVGVWVGNNDNTPMNPQLASGLSGAAPIWNKIMLSLLNGFENETFLPPPSVVFRNYPECKNRSEVFIRGTELKSICSVPNDKSKEKNKKNDRR</sequence>
<dbReference type="GO" id="GO:0008658">
    <property type="term" value="F:penicillin binding"/>
    <property type="evidence" value="ECO:0007669"/>
    <property type="project" value="InterPro"/>
</dbReference>
<feature type="transmembrane region" description="Helical" evidence="17">
    <location>
        <begin position="47"/>
        <end position="67"/>
    </location>
</feature>
<dbReference type="InterPro" id="IPR036950">
    <property type="entry name" value="PBP_transglycosylase"/>
</dbReference>
<dbReference type="GO" id="GO:0009002">
    <property type="term" value="F:serine-type D-Ala-D-Ala carboxypeptidase activity"/>
    <property type="evidence" value="ECO:0007669"/>
    <property type="project" value="UniProtKB-EC"/>
</dbReference>
<evidence type="ECO:0000256" key="8">
    <source>
        <dbReference type="ARBA" id="ARBA00022679"/>
    </source>
</evidence>
<feature type="transmembrane region" description="Helical" evidence="17">
    <location>
        <begin position="12"/>
        <end position="35"/>
    </location>
</feature>
<evidence type="ECO:0000256" key="1">
    <source>
        <dbReference type="ARBA" id="ARBA00004236"/>
    </source>
</evidence>
<dbReference type="GO" id="GO:0006508">
    <property type="term" value="P:proteolysis"/>
    <property type="evidence" value="ECO:0007669"/>
    <property type="project" value="UniProtKB-KW"/>
</dbReference>
<dbReference type="GO" id="GO:0071555">
    <property type="term" value="P:cell wall organization"/>
    <property type="evidence" value="ECO:0007669"/>
    <property type="project" value="UniProtKB-KW"/>
</dbReference>
<evidence type="ECO:0000256" key="12">
    <source>
        <dbReference type="ARBA" id="ARBA00023136"/>
    </source>
</evidence>
<comment type="similarity">
    <text evidence="3">In the N-terminal section; belongs to the glycosyltransferase 51 family.</text>
</comment>
<organism evidence="20 21">
    <name type="scientific">candidate division WWE3 bacterium RIFCSPLOWO2_12_FULL_36_10</name>
    <dbReference type="NCBI Taxonomy" id="1802630"/>
    <lineage>
        <taxon>Bacteria</taxon>
        <taxon>Katanobacteria</taxon>
    </lineage>
</organism>
<keyword evidence="7" id="KW-0328">Glycosyltransferase</keyword>
<protein>
    <submittedName>
        <fullName evidence="20">Uncharacterized protein</fullName>
    </submittedName>
</protein>
<dbReference type="Pfam" id="PF00912">
    <property type="entry name" value="Transgly"/>
    <property type="match status" value="1"/>
</dbReference>
<dbReference type="Gene3D" id="1.10.3810.10">
    <property type="entry name" value="Biosynthetic peptidoglycan transglycosylase-like"/>
    <property type="match status" value="1"/>
</dbReference>
<dbReference type="InterPro" id="IPR012338">
    <property type="entry name" value="Beta-lactam/transpept-like"/>
</dbReference>
<comment type="subcellular location">
    <subcellularLocation>
        <location evidence="1">Cell membrane</location>
    </subcellularLocation>
</comment>
<keyword evidence="6" id="KW-0645">Protease</keyword>
<proteinExistence type="inferred from homology"/>
<keyword evidence="13" id="KW-0511">Multifunctional enzyme</keyword>
<evidence type="ECO:0000256" key="2">
    <source>
        <dbReference type="ARBA" id="ARBA00007090"/>
    </source>
</evidence>
<keyword evidence="5" id="KW-0121">Carboxypeptidase</keyword>
<evidence type="ECO:0000256" key="3">
    <source>
        <dbReference type="ARBA" id="ARBA00007739"/>
    </source>
</evidence>
<dbReference type="PANTHER" id="PTHR32282:SF11">
    <property type="entry name" value="PENICILLIN-BINDING PROTEIN 1B"/>
    <property type="match status" value="1"/>
</dbReference>
<evidence type="ECO:0000256" key="6">
    <source>
        <dbReference type="ARBA" id="ARBA00022670"/>
    </source>
</evidence>
<evidence type="ECO:0000256" key="4">
    <source>
        <dbReference type="ARBA" id="ARBA00022475"/>
    </source>
</evidence>
<dbReference type="AlphaFoldDB" id="A0A1F4VGJ1"/>
<accession>A0A1F4VGJ1</accession>
<dbReference type="GO" id="GO:0009252">
    <property type="term" value="P:peptidoglycan biosynthetic process"/>
    <property type="evidence" value="ECO:0007669"/>
    <property type="project" value="UniProtKB-KW"/>
</dbReference>
<dbReference type="GO" id="GO:0008955">
    <property type="term" value="F:peptidoglycan glycosyltransferase activity"/>
    <property type="evidence" value="ECO:0007669"/>
    <property type="project" value="UniProtKB-EC"/>
</dbReference>
<dbReference type="GO" id="GO:0008360">
    <property type="term" value="P:regulation of cell shape"/>
    <property type="evidence" value="ECO:0007669"/>
    <property type="project" value="UniProtKB-KW"/>
</dbReference>
<dbReference type="GO" id="GO:0005886">
    <property type="term" value="C:plasma membrane"/>
    <property type="evidence" value="ECO:0007669"/>
    <property type="project" value="UniProtKB-SubCell"/>
</dbReference>
<evidence type="ECO:0000256" key="11">
    <source>
        <dbReference type="ARBA" id="ARBA00022984"/>
    </source>
</evidence>
<comment type="catalytic activity">
    <reaction evidence="16">
        <text>[GlcNAc-(1-&gt;4)-Mur2Ac(oyl-L-Ala-gamma-D-Glu-L-Lys-D-Ala-D-Ala)](n)-di-trans,octa-cis-undecaprenyl diphosphate + beta-D-GlcNAc-(1-&gt;4)-Mur2Ac(oyl-L-Ala-gamma-D-Glu-L-Lys-D-Ala-D-Ala)-di-trans,octa-cis-undecaprenyl diphosphate = [GlcNAc-(1-&gt;4)-Mur2Ac(oyl-L-Ala-gamma-D-Glu-L-Lys-D-Ala-D-Ala)](n+1)-di-trans,octa-cis-undecaprenyl diphosphate + di-trans,octa-cis-undecaprenyl diphosphate + H(+)</text>
        <dbReference type="Rhea" id="RHEA:23708"/>
        <dbReference type="Rhea" id="RHEA-COMP:9602"/>
        <dbReference type="Rhea" id="RHEA-COMP:9603"/>
        <dbReference type="ChEBI" id="CHEBI:15378"/>
        <dbReference type="ChEBI" id="CHEBI:58405"/>
        <dbReference type="ChEBI" id="CHEBI:60033"/>
        <dbReference type="ChEBI" id="CHEBI:78435"/>
        <dbReference type="EC" id="2.4.99.28"/>
    </reaction>
</comment>
<feature type="domain" description="Glycosyl transferase family 51" evidence="19">
    <location>
        <begin position="170"/>
        <end position="344"/>
    </location>
</feature>
<name>A0A1F4VGJ1_UNCKA</name>
<evidence type="ECO:0000256" key="7">
    <source>
        <dbReference type="ARBA" id="ARBA00022676"/>
    </source>
</evidence>
<evidence type="ECO:0000313" key="20">
    <source>
        <dbReference type="EMBL" id="OGC56321.1"/>
    </source>
</evidence>
<evidence type="ECO:0000256" key="13">
    <source>
        <dbReference type="ARBA" id="ARBA00023268"/>
    </source>
</evidence>
<dbReference type="Gene3D" id="3.40.710.10">
    <property type="entry name" value="DD-peptidase/beta-lactamase superfamily"/>
    <property type="match status" value="1"/>
</dbReference>
<keyword evidence="12 17" id="KW-0472">Membrane</keyword>
<comment type="similarity">
    <text evidence="2">In the C-terminal section; belongs to the transpeptidase family.</text>
</comment>
<keyword evidence="8" id="KW-0808">Transferase</keyword>
<evidence type="ECO:0000256" key="14">
    <source>
        <dbReference type="ARBA" id="ARBA00023316"/>
    </source>
</evidence>
<keyword evidence="17" id="KW-1133">Transmembrane helix</keyword>
<evidence type="ECO:0000259" key="19">
    <source>
        <dbReference type="Pfam" id="PF00912"/>
    </source>
</evidence>
<dbReference type="Pfam" id="PF00905">
    <property type="entry name" value="Transpeptidase"/>
    <property type="match status" value="1"/>
</dbReference>
<gene>
    <name evidence="20" type="ORF">A3H26_01880</name>
</gene>
<evidence type="ECO:0000256" key="16">
    <source>
        <dbReference type="ARBA" id="ARBA00049902"/>
    </source>
</evidence>
<keyword evidence="10" id="KW-0133">Cell shape</keyword>
<dbReference type="InterPro" id="IPR023346">
    <property type="entry name" value="Lysozyme-like_dom_sf"/>
</dbReference>
<keyword evidence="17" id="KW-0812">Transmembrane</keyword>